<reference evidence="1" key="1">
    <citation type="submission" date="2020-10" db="EMBL/GenBank/DDBJ databases">
        <authorList>
            <person name="Castelo-Branco R."/>
            <person name="Eusebio N."/>
            <person name="Adriana R."/>
            <person name="Vieira A."/>
            <person name="Brugerolle De Fraissinette N."/>
            <person name="Rezende De Castro R."/>
            <person name="Schneider M.P."/>
            <person name="Vasconcelos V."/>
            <person name="Leao P.N."/>
        </authorList>
    </citation>
    <scope>NUCLEOTIDE SEQUENCE</scope>
    <source>
        <strain evidence="1">LEGE 11467</strain>
    </source>
</reference>
<keyword evidence="2" id="KW-1185">Reference proteome</keyword>
<evidence type="ECO:0000313" key="2">
    <source>
        <dbReference type="Proteomes" id="UP000621799"/>
    </source>
</evidence>
<accession>A0A928VVH5</accession>
<organism evidence="1 2">
    <name type="scientific">Zarconia navalis LEGE 11467</name>
    <dbReference type="NCBI Taxonomy" id="1828826"/>
    <lineage>
        <taxon>Bacteria</taxon>
        <taxon>Bacillati</taxon>
        <taxon>Cyanobacteriota</taxon>
        <taxon>Cyanophyceae</taxon>
        <taxon>Oscillatoriophycideae</taxon>
        <taxon>Oscillatoriales</taxon>
        <taxon>Oscillatoriales incertae sedis</taxon>
        <taxon>Zarconia</taxon>
        <taxon>Zarconia navalis</taxon>
    </lineage>
</organism>
<dbReference type="Proteomes" id="UP000621799">
    <property type="component" value="Unassembled WGS sequence"/>
</dbReference>
<evidence type="ECO:0000313" key="1">
    <source>
        <dbReference type="EMBL" id="MBE9040992.1"/>
    </source>
</evidence>
<proteinExistence type="predicted"/>
<sequence length="256" mass="27994">MTQSTVTQDLEPIEVEVLNNSPNSLVNTSDSLVNRLVEKGKQFTPLTRREFATANNITPAYVGQLVKRLAKVWQPIAPDFTVLTTGDKITSEAQSELLVMISEKPAKYQKRVWAEYGYDPKAKPQVQPQQTVSESSALAVAPSALSQFSRWEQAIETSQNQVEAVDVEFVDSQASQSSALDTYSQGQERVEQLQAAATRNRETTNATFLNQVAADALRLKSQGDQLRELILSGQLDASTLAAMGLADGSDATKTQD</sequence>
<dbReference type="EMBL" id="JADEXN010000139">
    <property type="protein sequence ID" value="MBE9040992.1"/>
    <property type="molecule type" value="Genomic_DNA"/>
</dbReference>
<dbReference type="AlphaFoldDB" id="A0A928VVH5"/>
<gene>
    <name evidence="1" type="ORF">IQ235_09390</name>
</gene>
<dbReference type="RefSeq" id="WP_264321222.1">
    <property type="nucleotide sequence ID" value="NZ_JADEXN010000139.1"/>
</dbReference>
<protein>
    <submittedName>
        <fullName evidence="1">Uncharacterized protein</fullName>
    </submittedName>
</protein>
<comment type="caution">
    <text evidence="1">The sequence shown here is derived from an EMBL/GenBank/DDBJ whole genome shotgun (WGS) entry which is preliminary data.</text>
</comment>
<name>A0A928VVH5_9CYAN</name>